<proteinExistence type="predicted"/>
<reference evidence="2" key="1">
    <citation type="submission" date="2022-01" db="EMBL/GenBank/DDBJ databases">
        <authorList>
            <person name="King R."/>
        </authorList>
    </citation>
    <scope>NUCLEOTIDE SEQUENCE</scope>
</reference>
<sequence>MKCLNIIVLLSLAGSALGGGDSTCQSIHENFMALVQVVETSMNVIVNYISGIILSYPQTGSTYIEYLNCHLNELIYTLIDGTSQMSGTDYDYIYGIFTNEIEPPFTAPLDCIQSELLDFKQFIMNLNPIFSNLSSLVTDSTINENTPCSEVQTFFQTYFLAGQGIANKIVNISLEDAAGFKSIGRLNLYLEHHVNISACGAIAFSNGIAELLNMDVTIVNEYLANSSTPVPPPLSCVKGSVTSISNLINTSNNQFNATVVASPPPPNCEPFYTKFKTFSNIWYNYINSLQAFVTNNSIAFPVLTPVFIIDFVCELHTLVILAANATSVLSGIDSEVIYEIINGTVPLPFVEPLDCIATDLINMRNHILLMSNDVIPGLSDFTQVSTSDTSTCNNTYTSLTSYATTLVTLANRKGVLVMSASEAFISINLGDLFLESFASILECLPDILGTYVGSALHSNSNPLISYLRGDTLALPYPFSCVKIIITILSSLMNQAIVDFITASPVDLAVPNIPVYRG</sequence>
<feature type="signal peptide" evidence="1">
    <location>
        <begin position="1"/>
        <end position="18"/>
    </location>
</feature>
<keyword evidence="3" id="KW-1185">Reference proteome</keyword>
<organism evidence="2 3">
    <name type="scientific">Chironomus riparius</name>
    <dbReference type="NCBI Taxonomy" id="315576"/>
    <lineage>
        <taxon>Eukaryota</taxon>
        <taxon>Metazoa</taxon>
        <taxon>Ecdysozoa</taxon>
        <taxon>Arthropoda</taxon>
        <taxon>Hexapoda</taxon>
        <taxon>Insecta</taxon>
        <taxon>Pterygota</taxon>
        <taxon>Neoptera</taxon>
        <taxon>Endopterygota</taxon>
        <taxon>Diptera</taxon>
        <taxon>Nematocera</taxon>
        <taxon>Chironomoidea</taxon>
        <taxon>Chironomidae</taxon>
        <taxon>Chironominae</taxon>
        <taxon>Chironomus</taxon>
    </lineage>
</organism>
<keyword evidence="1" id="KW-0732">Signal</keyword>
<name>A0A9N9RGB5_9DIPT</name>
<gene>
    <name evidence="2" type="ORF">CHIRRI_LOCUS368</name>
</gene>
<evidence type="ECO:0000313" key="3">
    <source>
        <dbReference type="Proteomes" id="UP001153620"/>
    </source>
</evidence>
<accession>A0A9N9RGB5</accession>
<protein>
    <recommendedName>
        <fullName evidence="4">Secreted protein</fullName>
    </recommendedName>
</protein>
<dbReference type="EMBL" id="OU895877">
    <property type="protein sequence ID" value="CAG9797369.1"/>
    <property type="molecule type" value="Genomic_DNA"/>
</dbReference>
<feature type="chain" id="PRO_5040204621" description="Secreted protein" evidence="1">
    <location>
        <begin position="19"/>
        <end position="517"/>
    </location>
</feature>
<dbReference type="AlphaFoldDB" id="A0A9N9RGB5"/>
<evidence type="ECO:0000256" key="1">
    <source>
        <dbReference type="SAM" id="SignalP"/>
    </source>
</evidence>
<dbReference type="Proteomes" id="UP001153620">
    <property type="component" value="Chromosome 1"/>
</dbReference>
<evidence type="ECO:0008006" key="4">
    <source>
        <dbReference type="Google" id="ProtNLM"/>
    </source>
</evidence>
<reference evidence="2" key="2">
    <citation type="submission" date="2022-10" db="EMBL/GenBank/DDBJ databases">
        <authorList>
            <consortium name="ENA_rothamsted_submissions"/>
            <consortium name="culmorum"/>
            <person name="King R."/>
        </authorList>
    </citation>
    <scope>NUCLEOTIDE SEQUENCE</scope>
</reference>
<evidence type="ECO:0000313" key="2">
    <source>
        <dbReference type="EMBL" id="CAG9797369.1"/>
    </source>
</evidence>